<accession>A0A3G7TU63</accession>
<dbReference type="Proteomes" id="UP000268048">
    <property type="component" value="Chromosome"/>
</dbReference>
<evidence type="ECO:0000313" key="2">
    <source>
        <dbReference type="Proteomes" id="UP000268048"/>
    </source>
</evidence>
<sequence length="109" mass="12336">MRHDRKTCGRLCAKVEYTPGSGPVEGTAGRVSIHQIGAALKLRKATEYPLDVKDDSDLCHRLAPARSRYRPRGTKACQLQPQQHKRFSDAQYALAPFMRIACRRVSAWR</sequence>
<dbReference type="EMBL" id="CP027753">
    <property type="protein sequence ID" value="AZE50647.1"/>
    <property type="molecule type" value="Genomic_DNA"/>
</dbReference>
<dbReference type="AlphaFoldDB" id="A0A3G7TU63"/>
<protein>
    <submittedName>
        <fullName evidence="1">Uncharacterized protein</fullName>
    </submittedName>
</protein>
<name>A0A3G7TU63_9PSED</name>
<proteinExistence type="predicted"/>
<organism evidence="1 2">
    <name type="scientific">Pseudomonas chlororaphis</name>
    <dbReference type="NCBI Taxonomy" id="587753"/>
    <lineage>
        <taxon>Bacteria</taxon>
        <taxon>Pseudomonadati</taxon>
        <taxon>Pseudomonadota</taxon>
        <taxon>Gammaproteobacteria</taxon>
        <taxon>Pseudomonadales</taxon>
        <taxon>Pseudomonadaceae</taxon>
        <taxon>Pseudomonas</taxon>
    </lineage>
</organism>
<gene>
    <name evidence="1" type="ORF">C4K04_4996</name>
</gene>
<evidence type="ECO:0000313" key="1">
    <source>
        <dbReference type="EMBL" id="AZE50647.1"/>
    </source>
</evidence>
<reference evidence="1 2" key="1">
    <citation type="submission" date="2018-03" db="EMBL/GenBank/DDBJ databases">
        <title>Diversity of phytobeneficial traits revealed by whole-genome analysis of worldwide-isolated phenazine-producing Pseudomonas spp.</title>
        <authorList>
            <person name="Biessy A."/>
            <person name="Novinscak A."/>
            <person name="Blom J."/>
            <person name="Leger G."/>
            <person name="Thomashow L.S."/>
            <person name="Cazorla F.M."/>
            <person name="Josic D."/>
            <person name="Filion M."/>
        </authorList>
    </citation>
    <scope>NUCLEOTIDE SEQUENCE [LARGE SCALE GENOMIC DNA]</scope>
    <source>
        <strain evidence="1 2">B25</strain>
    </source>
</reference>